<reference evidence="7 8" key="1">
    <citation type="submission" date="2016-07" db="EMBL/GenBank/DDBJ databases">
        <title>Pervasive Adenine N6-methylation of Active Genes in Fungi.</title>
        <authorList>
            <consortium name="DOE Joint Genome Institute"/>
            <person name="Mondo S.J."/>
            <person name="Dannebaum R.O."/>
            <person name="Kuo R.C."/>
            <person name="Labutti K."/>
            <person name="Haridas S."/>
            <person name="Kuo A."/>
            <person name="Salamov A."/>
            <person name="Ahrendt S.R."/>
            <person name="Lipzen A."/>
            <person name="Sullivan W."/>
            <person name="Andreopoulos W.B."/>
            <person name="Clum A."/>
            <person name="Lindquist E."/>
            <person name="Daum C."/>
            <person name="Ramamoorthy G.K."/>
            <person name="Gryganskyi A."/>
            <person name="Culley D."/>
            <person name="Magnuson J.K."/>
            <person name="James T.Y."/>
            <person name="O'Malley M.A."/>
            <person name="Stajich J.E."/>
            <person name="Spatafora J.W."/>
            <person name="Visel A."/>
            <person name="Grigoriev I.V."/>
        </authorList>
    </citation>
    <scope>NUCLEOTIDE SEQUENCE [LARGE SCALE GENOMIC DNA]</scope>
    <source>
        <strain evidence="7 8">62-1032</strain>
    </source>
</reference>
<name>A0A1Y2DA47_9BASI</name>
<evidence type="ECO:0000256" key="4">
    <source>
        <dbReference type="ARBA" id="ARBA00022827"/>
    </source>
</evidence>
<dbReference type="EMBL" id="MCGR01000090">
    <property type="protein sequence ID" value="ORY55535.1"/>
    <property type="molecule type" value="Genomic_DNA"/>
</dbReference>
<dbReference type="SUPFAM" id="SSF51905">
    <property type="entry name" value="FAD/NAD(P)-binding domain"/>
    <property type="match status" value="1"/>
</dbReference>
<protein>
    <submittedName>
        <fullName evidence="7">GMC oxidoreductase</fullName>
    </submittedName>
</protein>
<dbReference type="PROSITE" id="PS00624">
    <property type="entry name" value="GMC_OXRED_2"/>
    <property type="match status" value="1"/>
</dbReference>
<dbReference type="PANTHER" id="PTHR11552:SF147">
    <property type="entry name" value="CHOLINE DEHYDROGENASE, MITOCHONDRIAL"/>
    <property type="match status" value="1"/>
</dbReference>
<evidence type="ECO:0000256" key="3">
    <source>
        <dbReference type="ARBA" id="ARBA00022630"/>
    </source>
</evidence>
<dbReference type="InterPro" id="IPR000172">
    <property type="entry name" value="GMC_OxRdtase_N"/>
</dbReference>
<evidence type="ECO:0000313" key="8">
    <source>
        <dbReference type="Proteomes" id="UP000193467"/>
    </source>
</evidence>
<feature type="active site" description="Proton donor" evidence="5">
    <location>
        <position position="527"/>
    </location>
</feature>
<keyword evidence="8" id="KW-1185">Reference proteome</keyword>
<evidence type="ECO:0000256" key="5">
    <source>
        <dbReference type="PIRSR" id="PIRSR000137-1"/>
    </source>
</evidence>
<keyword evidence="3" id="KW-0285">Flavoprotein</keyword>
<dbReference type="GO" id="GO:0016614">
    <property type="term" value="F:oxidoreductase activity, acting on CH-OH group of donors"/>
    <property type="evidence" value="ECO:0007669"/>
    <property type="project" value="InterPro"/>
</dbReference>
<dbReference type="GO" id="GO:0050660">
    <property type="term" value="F:flavin adenine dinucleotide binding"/>
    <property type="evidence" value="ECO:0007669"/>
    <property type="project" value="InterPro"/>
</dbReference>
<organism evidence="7 8">
    <name type="scientific">Leucosporidium creatinivorum</name>
    <dbReference type="NCBI Taxonomy" id="106004"/>
    <lineage>
        <taxon>Eukaryota</taxon>
        <taxon>Fungi</taxon>
        <taxon>Dikarya</taxon>
        <taxon>Basidiomycota</taxon>
        <taxon>Pucciniomycotina</taxon>
        <taxon>Microbotryomycetes</taxon>
        <taxon>Leucosporidiales</taxon>
        <taxon>Leucosporidium</taxon>
    </lineage>
</organism>
<dbReference type="Gene3D" id="3.30.560.10">
    <property type="entry name" value="Glucose Oxidase, domain 3"/>
    <property type="match status" value="1"/>
</dbReference>
<dbReference type="STRING" id="106004.A0A1Y2DA47"/>
<dbReference type="InterPro" id="IPR012132">
    <property type="entry name" value="GMC_OxRdtase"/>
</dbReference>
<dbReference type="Proteomes" id="UP000193467">
    <property type="component" value="Unassembled WGS sequence"/>
</dbReference>
<dbReference type="InParanoid" id="A0A1Y2DA47"/>
<dbReference type="PANTHER" id="PTHR11552">
    <property type="entry name" value="GLUCOSE-METHANOL-CHOLINE GMC OXIDOREDUCTASE"/>
    <property type="match status" value="1"/>
</dbReference>
<evidence type="ECO:0000313" key="7">
    <source>
        <dbReference type="EMBL" id="ORY55535.1"/>
    </source>
</evidence>
<dbReference type="InterPro" id="IPR036188">
    <property type="entry name" value="FAD/NAD-bd_sf"/>
</dbReference>
<dbReference type="Pfam" id="PF00732">
    <property type="entry name" value="GMC_oxred_N"/>
    <property type="match status" value="1"/>
</dbReference>
<comment type="similarity">
    <text evidence="2">Belongs to the GMC oxidoreductase family.</text>
</comment>
<comment type="cofactor">
    <cofactor evidence="1">
        <name>FAD</name>
        <dbReference type="ChEBI" id="CHEBI:57692"/>
    </cofactor>
</comment>
<keyword evidence="4" id="KW-0274">FAD</keyword>
<dbReference type="Gene3D" id="3.50.50.60">
    <property type="entry name" value="FAD/NAD(P)-binding domain"/>
    <property type="match status" value="1"/>
</dbReference>
<dbReference type="SUPFAM" id="SSF54373">
    <property type="entry name" value="FAD-linked reductases, C-terminal domain"/>
    <property type="match status" value="1"/>
</dbReference>
<accession>A0A1Y2DA47</accession>
<dbReference type="InterPro" id="IPR007867">
    <property type="entry name" value="GMC_OxRtase_C"/>
</dbReference>
<sequence length="590" mass="62940">MSFFAKHAGVSKPHLFCEPAAVGVEPSKRFDYIIAGGGTAGCVLASRLTEDPNVSVLVIEAGESDQKQLMSKIPAGWGNLWKTPAEWDFETVPQEHANGRALYQPRGKMLGGCSAINAACYQHCSPSDYDNWEAMGAQGWGYNSLKPYFRKAELFTPHPDHAIDGQHRGAEGPWQTSYPPSNELTSAFLKAGTAIGIPHNPDLNVETNTTGITRFQCHVDSQGQRSSTSSAYIPSSVASRPNLSILTGTTCTRLLFSSSSSTEEPTCIGVEVAQTRDGPRWIVGAKKEVLLCLGAFGTPQLLLASGVGDKEELEKVGVKSTVQLEGVGKGLRDHVLSTCVWKAKKGSSLQFLTNPVATLPALARWLWDGKGALSTNLAEGGAFLRSDAIPGQESTIAKGSTNASGPTSPDLEVILAPLYYVHHGLEKPPSADDFLTLAPTVLRPYSRGQVTISSGSTFDKPVIDPKYFSDERDLTVLLEGVKLARRIARSAPLSGFLLESVTPPNLDTLDDVEILAHIRATADTIYHPMSTAAIGAREDGGVIDSELKVHGVHGLRVCDASVFPDSVSGHPVAAVVAVAEKFADMLKGQV</sequence>
<dbReference type="OrthoDB" id="269227at2759"/>
<evidence type="ECO:0000256" key="1">
    <source>
        <dbReference type="ARBA" id="ARBA00001974"/>
    </source>
</evidence>
<evidence type="ECO:0000259" key="6">
    <source>
        <dbReference type="PROSITE" id="PS00624"/>
    </source>
</evidence>
<dbReference type="Pfam" id="PF05199">
    <property type="entry name" value="GMC_oxred_C"/>
    <property type="match status" value="1"/>
</dbReference>
<feature type="active site" description="Proton acceptor" evidence="5">
    <location>
        <position position="570"/>
    </location>
</feature>
<dbReference type="AlphaFoldDB" id="A0A1Y2DA47"/>
<comment type="caution">
    <text evidence="7">The sequence shown here is derived from an EMBL/GenBank/DDBJ whole genome shotgun (WGS) entry which is preliminary data.</text>
</comment>
<evidence type="ECO:0000256" key="2">
    <source>
        <dbReference type="ARBA" id="ARBA00010790"/>
    </source>
</evidence>
<gene>
    <name evidence="7" type="ORF">BCR35DRAFT_310037</name>
</gene>
<dbReference type="PIRSF" id="PIRSF000137">
    <property type="entry name" value="Alcohol_oxidase"/>
    <property type="match status" value="1"/>
</dbReference>
<feature type="domain" description="Glucose-methanol-choline oxidoreductase N-terminal" evidence="6">
    <location>
        <begin position="294"/>
        <end position="308"/>
    </location>
</feature>
<proteinExistence type="inferred from homology"/>